<comment type="caution">
    <text evidence="3">The sequence shown here is derived from an EMBL/GenBank/DDBJ whole genome shotgun (WGS) entry which is preliminary data.</text>
</comment>
<dbReference type="InterPro" id="IPR052419">
    <property type="entry name" value="5_3-deoxyribonucleotidase-like"/>
</dbReference>
<evidence type="ECO:0000313" key="3">
    <source>
        <dbReference type="EMBL" id="RWX51832.1"/>
    </source>
</evidence>
<evidence type="ECO:0008006" key="5">
    <source>
        <dbReference type="Google" id="ProtNLM"/>
    </source>
</evidence>
<comment type="similarity">
    <text evidence="1">Belongs to the 5'(3')-deoxyribonucleotidase family.</text>
</comment>
<feature type="active site" description="Nucleophile" evidence="2">
    <location>
        <position position="22"/>
    </location>
</feature>
<dbReference type="InterPro" id="IPR023214">
    <property type="entry name" value="HAD_sf"/>
</dbReference>
<evidence type="ECO:0000313" key="4">
    <source>
        <dbReference type="Proteomes" id="UP000288892"/>
    </source>
</evidence>
<dbReference type="GO" id="GO:0009264">
    <property type="term" value="P:deoxyribonucleotide catabolic process"/>
    <property type="evidence" value="ECO:0007669"/>
    <property type="project" value="InterPro"/>
</dbReference>
<dbReference type="Pfam" id="PF06941">
    <property type="entry name" value="NT5C"/>
    <property type="match status" value="1"/>
</dbReference>
<proteinExistence type="inferred from homology"/>
<protein>
    <recommendedName>
        <fullName evidence="5">Haloacid dehalogenase</fullName>
    </recommendedName>
</protein>
<gene>
    <name evidence="3" type="ORF">VU01_10757</name>
</gene>
<evidence type="ECO:0000256" key="2">
    <source>
        <dbReference type="PIRSR" id="PIRSR610708-1"/>
    </source>
</evidence>
<organism evidence="3 4">
    <name type="scientific">Candidatus Electrothrix marina</name>
    <dbReference type="NCBI Taxonomy" id="1859130"/>
    <lineage>
        <taxon>Bacteria</taxon>
        <taxon>Pseudomonadati</taxon>
        <taxon>Thermodesulfobacteriota</taxon>
        <taxon>Desulfobulbia</taxon>
        <taxon>Desulfobulbales</taxon>
        <taxon>Desulfobulbaceae</taxon>
        <taxon>Candidatus Electrothrix</taxon>
    </lineage>
</organism>
<dbReference type="AlphaFoldDB" id="A0A444JFG7"/>
<keyword evidence="4" id="KW-1185">Reference proteome</keyword>
<dbReference type="InterPro" id="IPR036412">
    <property type="entry name" value="HAD-like_sf"/>
</dbReference>
<evidence type="ECO:0000256" key="1">
    <source>
        <dbReference type="ARBA" id="ARBA00009589"/>
    </source>
</evidence>
<reference evidence="3 4" key="1">
    <citation type="submission" date="2017-01" db="EMBL/GenBank/DDBJ databases">
        <title>The cable genome- insights into the physiology and evolution of filamentous bacteria capable of sulfide oxidation via long distance electron transfer.</title>
        <authorList>
            <person name="Schreiber L."/>
            <person name="Bjerg J.T."/>
            <person name="Boggild A."/>
            <person name="Van De Vossenberg J."/>
            <person name="Meysman F."/>
            <person name="Nielsen L.P."/>
            <person name="Schramm A."/>
            <person name="Kjeldsen K.U."/>
        </authorList>
    </citation>
    <scope>NUCLEOTIDE SEQUENCE [LARGE SCALE GENOMIC DNA]</scope>
    <source>
        <strain evidence="3">A5</strain>
    </source>
</reference>
<dbReference type="Proteomes" id="UP000288892">
    <property type="component" value="Unassembled WGS sequence"/>
</dbReference>
<name>A0A444JFG7_9BACT</name>
<dbReference type="InterPro" id="IPR010708">
    <property type="entry name" value="5'(3')-deoxyribonucleotidase"/>
</dbReference>
<dbReference type="Gene3D" id="3.40.50.1000">
    <property type="entry name" value="HAD superfamily/HAD-like"/>
    <property type="match status" value="1"/>
</dbReference>
<dbReference type="EMBL" id="MTKS01000075">
    <property type="protein sequence ID" value="RWX51832.1"/>
    <property type="molecule type" value="Genomic_DNA"/>
</dbReference>
<dbReference type="SUPFAM" id="SSF56784">
    <property type="entry name" value="HAD-like"/>
    <property type="match status" value="1"/>
</dbReference>
<dbReference type="PANTHER" id="PTHR35134">
    <property type="entry name" value="NUCLEOTIDASE YQFW-RELATED"/>
    <property type="match status" value="1"/>
</dbReference>
<dbReference type="PANTHER" id="PTHR35134:SF2">
    <property type="entry name" value="NUCLEOTIDASE YQFW-RELATED"/>
    <property type="match status" value="1"/>
</dbReference>
<sequence length="200" mass="22207">MNALKNIVNCPVKINPALLGFDFDGVIADTAEIFLRLACEDYGLCDLTREDIVNFEVEQCLSLDRTQVDALFTKVLLDSVGTGLQPMENAVEVLGELAELSTISVITARPLAAPVHDWFDAFFPASTCKAIKVTAMGAHDGKSQHIHEQGLQFFIDDRAETCVQLSKAGIQPFVFHQPWNHNRHQLPSVSSWRDIRDLIS</sequence>
<dbReference type="GO" id="GO:0008253">
    <property type="term" value="F:5'-nucleotidase activity"/>
    <property type="evidence" value="ECO:0007669"/>
    <property type="project" value="InterPro"/>
</dbReference>
<accession>A0A444JFG7</accession>
<feature type="active site" description="Proton donor" evidence="2">
    <location>
        <position position="24"/>
    </location>
</feature>